<feature type="compositionally biased region" description="Low complexity" evidence="1">
    <location>
        <begin position="111"/>
        <end position="125"/>
    </location>
</feature>
<evidence type="ECO:0000256" key="1">
    <source>
        <dbReference type="SAM" id="MobiDB-lite"/>
    </source>
</evidence>
<feature type="region of interest" description="Disordered" evidence="1">
    <location>
        <begin position="58"/>
        <end position="146"/>
    </location>
</feature>
<dbReference type="EMBL" id="JANAWD010000032">
    <property type="protein sequence ID" value="KAJ3490137.1"/>
    <property type="molecule type" value="Genomic_DNA"/>
</dbReference>
<name>A0AAD5YHA5_9APHY</name>
<keyword evidence="3" id="KW-1185">Reference proteome</keyword>
<dbReference type="Proteomes" id="UP001212997">
    <property type="component" value="Unassembled WGS sequence"/>
</dbReference>
<protein>
    <submittedName>
        <fullName evidence="2">Uncharacterized protein</fullName>
    </submittedName>
</protein>
<comment type="caution">
    <text evidence="2">The sequence shown here is derived from an EMBL/GenBank/DDBJ whole genome shotgun (WGS) entry which is preliminary data.</text>
</comment>
<feature type="compositionally biased region" description="Basic and acidic residues" evidence="1">
    <location>
        <begin position="71"/>
        <end position="97"/>
    </location>
</feature>
<gene>
    <name evidence="2" type="ORF">NLI96_g1640</name>
</gene>
<accession>A0AAD5YHA5</accession>
<proteinExistence type="predicted"/>
<dbReference type="InterPro" id="IPR010591">
    <property type="entry name" value="ATP11"/>
</dbReference>
<dbReference type="Pfam" id="PF06644">
    <property type="entry name" value="ATP11"/>
    <property type="match status" value="1"/>
</dbReference>
<reference evidence="2" key="1">
    <citation type="submission" date="2022-07" db="EMBL/GenBank/DDBJ databases">
        <title>Genome Sequence of Physisporinus lineatus.</title>
        <authorList>
            <person name="Buettner E."/>
        </authorList>
    </citation>
    <scope>NUCLEOTIDE SEQUENCE</scope>
    <source>
        <strain evidence="2">VT162</strain>
    </source>
</reference>
<evidence type="ECO:0000313" key="3">
    <source>
        <dbReference type="Proteomes" id="UP001212997"/>
    </source>
</evidence>
<sequence>MSLYVKTAAARTIRLSGLRHWRQTLFSTTAHSYRENVRPFTPPKVDYAAKYASRLQRRAEEQGLSVEELQEQIKEKDRKERELRKSKLERASPKTDRAYASVDTLPEDGNTTPPSFSSAPPAATSSRKDSSPVKVIYCSAHPSRTT</sequence>
<organism evidence="2 3">
    <name type="scientific">Meripilus lineatus</name>
    <dbReference type="NCBI Taxonomy" id="2056292"/>
    <lineage>
        <taxon>Eukaryota</taxon>
        <taxon>Fungi</taxon>
        <taxon>Dikarya</taxon>
        <taxon>Basidiomycota</taxon>
        <taxon>Agaricomycotina</taxon>
        <taxon>Agaricomycetes</taxon>
        <taxon>Polyporales</taxon>
        <taxon>Meripilaceae</taxon>
        <taxon>Meripilus</taxon>
    </lineage>
</organism>
<dbReference type="GO" id="GO:0065003">
    <property type="term" value="P:protein-containing complex assembly"/>
    <property type="evidence" value="ECO:0007669"/>
    <property type="project" value="InterPro"/>
</dbReference>
<dbReference type="GO" id="GO:0005739">
    <property type="term" value="C:mitochondrion"/>
    <property type="evidence" value="ECO:0007669"/>
    <property type="project" value="InterPro"/>
</dbReference>
<dbReference type="AlphaFoldDB" id="A0AAD5YHA5"/>
<evidence type="ECO:0000313" key="2">
    <source>
        <dbReference type="EMBL" id="KAJ3490137.1"/>
    </source>
</evidence>